<evidence type="ECO:0000256" key="7">
    <source>
        <dbReference type="ARBA" id="ARBA00045231"/>
    </source>
</evidence>
<feature type="domain" description="O-methyltransferase dimerisation" evidence="10">
    <location>
        <begin position="37"/>
        <end position="127"/>
    </location>
</feature>
<keyword evidence="5" id="KW-0438">Lignin biosynthesis</keyword>
<evidence type="ECO:0000256" key="1">
    <source>
        <dbReference type="ARBA" id="ARBA00004928"/>
    </source>
</evidence>
<dbReference type="InterPro" id="IPR036388">
    <property type="entry name" value="WH-like_DNA-bd_sf"/>
</dbReference>
<feature type="domain" description="O-methyltransferase C-terminal" evidence="9">
    <location>
        <begin position="149"/>
        <end position="354"/>
    </location>
</feature>
<evidence type="ECO:0000256" key="4">
    <source>
        <dbReference type="ARBA" id="ARBA00022691"/>
    </source>
</evidence>
<evidence type="ECO:0000256" key="8">
    <source>
        <dbReference type="PIRSR" id="PIRSR005739-1"/>
    </source>
</evidence>
<dbReference type="GO" id="GO:0009809">
    <property type="term" value="P:lignin biosynthetic process"/>
    <property type="evidence" value="ECO:0007669"/>
    <property type="project" value="UniProtKB-KW"/>
</dbReference>
<keyword evidence="11" id="KW-1185">Reference proteome</keyword>
<reference evidence="11" key="1">
    <citation type="journal article" date="2019" name="Toxins">
        <title>Detection of Abrin-Like and Prepropulchellin-Like Toxin Genes and Transcripts Using Whole Genome Sequencing and Full-Length Transcript Sequencing of Abrus precatorius.</title>
        <authorList>
            <person name="Hovde B.T."/>
            <person name="Daligault H.E."/>
            <person name="Hanschen E.R."/>
            <person name="Kunde Y.A."/>
            <person name="Johnson M.B."/>
            <person name="Starkenburg S.R."/>
            <person name="Johnson S.L."/>
        </authorList>
    </citation>
    <scope>NUCLEOTIDE SEQUENCE [LARGE SCALE GENOMIC DNA]</scope>
</reference>
<sequence length="372" mass="40935">MDPSLESNAKLGNEKSEDLKPVGEEDVDALWFCMEKMATLVLPMALRSALQLGIFDILAKAGEGAELSANDIAVEIGTNNPKAPSMVDRILSLLVTHSLLCCSVSNPQPQSERLYSLSRVSKYFVTDSDGISLGFTLTLVVDEVCYKSWGELTGAIVEGGVAFDRAHGMNAFEYPSVDPRFNEVFNKAMIGNTTLTTKKILELYKGFEHVTKLVDVGGGLGINLKLITSKYPHIQGINFDLPHVLQHAPLYAGVEHVGGDMFQSVPSADAIFMKWILHDWSDEQCLKLLKNCYKAIPDDGMVIVVETVLPLVPETTVASRCAFTSDLMMMTQNPGGKERTHLQFTQFAQESGFSGVRFVCCVCGLWIMEFYK</sequence>
<dbReference type="OrthoDB" id="1606438at2759"/>
<feature type="active site" description="Proton acceptor" evidence="8">
    <location>
        <position position="278"/>
    </location>
</feature>
<dbReference type="Pfam" id="PF08100">
    <property type="entry name" value="Dimerisation"/>
    <property type="match status" value="1"/>
</dbReference>
<comment type="function">
    <text evidence="7">Catalyzes the conversion of caffeic acid to ferulic acid and of 5-hydroxyferulic acid to sinapic acid. The resulting products may subsequently be converted to the corresponding alcohols that are incorporated into lignins.</text>
</comment>
<dbReference type="Proteomes" id="UP000694853">
    <property type="component" value="Unplaced"/>
</dbReference>
<comment type="pathway">
    <text evidence="1">Aromatic compound metabolism; phenylpropanoid biosynthesis.</text>
</comment>
<keyword evidence="4" id="KW-0949">S-adenosyl-L-methionine</keyword>
<dbReference type="SUPFAM" id="SSF46785">
    <property type="entry name" value="Winged helix' DNA-binding domain"/>
    <property type="match status" value="1"/>
</dbReference>
<dbReference type="RefSeq" id="XP_027349772.1">
    <property type="nucleotide sequence ID" value="XM_027493971.1"/>
</dbReference>
<dbReference type="PANTHER" id="PTHR11746">
    <property type="entry name" value="O-METHYLTRANSFERASE"/>
    <property type="match status" value="1"/>
</dbReference>
<evidence type="ECO:0000259" key="9">
    <source>
        <dbReference type="Pfam" id="PF00891"/>
    </source>
</evidence>
<dbReference type="GO" id="GO:0008757">
    <property type="term" value="F:S-adenosylmethionine-dependent methyltransferase activity"/>
    <property type="evidence" value="ECO:0007669"/>
    <property type="project" value="UniProtKB-ARBA"/>
</dbReference>
<evidence type="ECO:0000256" key="5">
    <source>
        <dbReference type="ARBA" id="ARBA00022733"/>
    </source>
</evidence>
<dbReference type="EC" id="2.1.1.68" evidence="6"/>
<dbReference type="GO" id="GO:0047763">
    <property type="term" value="F:caffeate O-methyltransferase activity"/>
    <property type="evidence" value="ECO:0007669"/>
    <property type="project" value="UniProtKB-EC"/>
</dbReference>
<dbReference type="InterPro" id="IPR036390">
    <property type="entry name" value="WH_DNA-bd_sf"/>
</dbReference>
<evidence type="ECO:0000259" key="10">
    <source>
        <dbReference type="Pfam" id="PF08100"/>
    </source>
</evidence>
<organism evidence="11 12">
    <name type="scientific">Abrus precatorius</name>
    <name type="common">Indian licorice</name>
    <name type="synonym">Glycine abrus</name>
    <dbReference type="NCBI Taxonomy" id="3816"/>
    <lineage>
        <taxon>Eukaryota</taxon>
        <taxon>Viridiplantae</taxon>
        <taxon>Streptophyta</taxon>
        <taxon>Embryophyta</taxon>
        <taxon>Tracheophyta</taxon>
        <taxon>Spermatophyta</taxon>
        <taxon>Magnoliopsida</taxon>
        <taxon>eudicotyledons</taxon>
        <taxon>Gunneridae</taxon>
        <taxon>Pentapetalae</taxon>
        <taxon>rosids</taxon>
        <taxon>fabids</taxon>
        <taxon>Fabales</taxon>
        <taxon>Fabaceae</taxon>
        <taxon>Papilionoideae</taxon>
        <taxon>50 kb inversion clade</taxon>
        <taxon>NPAAA clade</taxon>
        <taxon>indigoferoid/millettioid clade</taxon>
        <taxon>Abreae</taxon>
        <taxon>Abrus</taxon>
    </lineage>
</organism>
<dbReference type="PROSITE" id="PS51683">
    <property type="entry name" value="SAM_OMT_II"/>
    <property type="match status" value="1"/>
</dbReference>
<dbReference type="KEGG" id="aprc:113861266"/>
<dbReference type="InterPro" id="IPR029063">
    <property type="entry name" value="SAM-dependent_MTases_sf"/>
</dbReference>
<dbReference type="Gene3D" id="3.40.50.150">
    <property type="entry name" value="Vaccinia Virus protein VP39"/>
    <property type="match status" value="1"/>
</dbReference>
<name>A0A8B8L0S3_ABRPR</name>
<protein>
    <recommendedName>
        <fullName evidence="6">caffeate O-methyltransferase</fullName>
        <ecNumber evidence="6">2.1.1.68</ecNumber>
    </recommendedName>
</protein>
<keyword evidence="3" id="KW-0808">Transferase</keyword>
<dbReference type="Gene3D" id="1.10.10.10">
    <property type="entry name" value="Winged helix-like DNA-binding domain superfamily/Winged helix DNA-binding domain"/>
    <property type="match status" value="1"/>
</dbReference>
<dbReference type="InterPro" id="IPR016461">
    <property type="entry name" value="COMT-like"/>
</dbReference>
<dbReference type="PIRSF" id="PIRSF005739">
    <property type="entry name" value="O-mtase"/>
    <property type="match status" value="1"/>
</dbReference>
<dbReference type="InterPro" id="IPR001077">
    <property type="entry name" value="COMT_C"/>
</dbReference>
<dbReference type="GeneID" id="113861266"/>
<evidence type="ECO:0000313" key="12">
    <source>
        <dbReference type="RefSeq" id="XP_027349772.1"/>
    </source>
</evidence>
<proteinExistence type="predicted"/>
<dbReference type="AlphaFoldDB" id="A0A8B8L0S3"/>
<evidence type="ECO:0000313" key="11">
    <source>
        <dbReference type="Proteomes" id="UP000694853"/>
    </source>
</evidence>
<accession>A0A8B8L0S3</accession>
<evidence type="ECO:0000256" key="3">
    <source>
        <dbReference type="ARBA" id="ARBA00022679"/>
    </source>
</evidence>
<dbReference type="FunFam" id="1.10.10.10:FF:000357">
    <property type="entry name" value="Caffeic acid 3-O-methyltransferase"/>
    <property type="match status" value="1"/>
</dbReference>
<dbReference type="GO" id="GO:0032259">
    <property type="term" value="P:methylation"/>
    <property type="evidence" value="ECO:0007669"/>
    <property type="project" value="UniProtKB-KW"/>
</dbReference>
<evidence type="ECO:0000256" key="2">
    <source>
        <dbReference type="ARBA" id="ARBA00022603"/>
    </source>
</evidence>
<dbReference type="SUPFAM" id="SSF53335">
    <property type="entry name" value="S-adenosyl-L-methionine-dependent methyltransferases"/>
    <property type="match status" value="1"/>
</dbReference>
<reference evidence="12" key="2">
    <citation type="submission" date="2025-08" db="UniProtKB">
        <authorList>
            <consortium name="RefSeq"/>
        </authorList>
    </citation>
    <scope>IDENTIFICATION</scope>
    <source>
        <tissue evidence="12">Young leaves</tissue>
    </source>
</reference>
<dbReference type="Pfam" id="PF00891">
    <property type="entry name" value="Methyltransf_2"/>
    <property type="match status" value="1"/>
</dbReference>
<dbReference type="FunFam" id="3.40.50.150:FF:000061">
    <property type="entry name" value="Caffeic acid O-methyltransferase"/>
    <property type="match status" value="1"/>
</dbReference>
<evidence type="ECO:0000256" key="6">
    <source>
        <dbReference type="ARBA" id="ARBA00039011"/>
    </source>
</evidence>
<gene>
    <name evidence="12" type="primary">LOC113861266</name>
</gene>
<dbReference type="GO" id="GO:0046983">
    <property type="term" value="F:protein dimerization activity"/>
    <property type="evidence" value="ECO:0007669"/>
    <property type="project" value="InterPro"/>
</dbReference>
<keyword evidence="2" id="KW-0489">Methyltransferase</keyword>
<dbReference type="InterPro" id="IPR012967">
    <property type="entry name" value="COMT_dimerisation"/>
</dbReference>